<name>A0ABY7HP83_9GAMM</name>
<evidence type="ECO:0000313" key="3">
    <source>
        <dbReference type="Proteomes" id="UP001164712"/>
    </source>
</evidence>
<dbReference type="CDD" id="cd01745">
    <property type="entry name" value="GATase1_2"/>
    <property type="match status" value="1"/>
</dbReference>
<dbReference type="GO" id="GO:0016787">
    <property type="term" value="F:hydrolase activity"/>
    <property type="evidence" value="ECO:0007669"/>
    <property type="project" value="UniProtKB-KW"/>
</dbReference>
<organism evidence="2 3">
    <name type="scientific">Rouxiella chamberiensis</name>
    <dbReference type="NCBI Taxonomy" id="1513468"/>
    <lineage>
        <taxon>Bacteria</taxon>
        <taxon>Pseudomonadati</taxon>
        <taxon>Pseudomonadota</taxon>
        <taxon>Gammaproteobacteria</taxon>
        <taxon>Enterobacterales</taxon>
        <taxon>Yersiniaceae</taxon>
        <taxon>Rouxiella</taxon>
    </lineage>
</organism>
<dbReference type="EMBL" id="CP114058">
    <property type="protein sequence ID" value="WAT01207.1"/>
    <property type="molecule type" value="Genomic_DNA"/>
</dbReference>
<dbReference type="SUPFAM" id="SSF52317">
    <property type="entry name" value="Class I glutamine amidotransferase-like"/>
    <property type="match status" value="1"/>
</dbReference>
<feature type="region of interest" description="Disordered" evidence="1">
    <location>
        <begin position="254"/>
        <end position="279"/>
    </location>
</feature>
<dbReference type="InterPro" id="IPR029062">
    <property type="entry name" value="Class_I_gatase-like"/>
</dbReference>
<sequence length="279" mass="30393">MSITPHSRPVIGVTLDSEEPGGYSDSPWYALRQNYMSSLVELGAVPLALPHHGELSNEFLSLCDGIIVTGGAFDVPPAMFNALQSSDQVRLKPGRTEFETEIVKGAMLRDMPLLGICGGEQLLAVLTGGTLIQHIPDTLPHALEHSTTVDTENAGGKIRARHPVEILDGTKLSKLVSVRNYEVNSSHHQAVQSVGKNCRVNALSPDGVIEGLECDDYYFCMGVQWHPEYLQNPQDRELLKAFVEAADDYKNARRSSGKAMAKAMNESHVNRSGDSANNQ</sequence>
<dbReference type="RefSeq" id="WP_045049514.1">
    <property type="nucleotide sequence ID" value="NZ_CP114058.1"/>
</dbReference>
<gene>
    <name evidence="2" type="ORF">O1V66_21230</name>
</gene>
<keyword evidence="2" id="KW-0378">Hydrolase</keyword>
<dbReference type="PROSITE" id="PS51273">
    <property type="entry name" value="GATASE_TYPE_1"/>
    <property type="match status" value="1"/>
</dbReference>
<reference evidence="2" key="1">
    <citation type="submission" date="2022-12" db="EMBL/GenBank/DDBJ databases">
        <title>Complete genome sequence of an Australian strain of Rouxiella badensis DAR84756 and resolution of the R. badensis DSM100043 and R. chamberiensis DSM28324 genomes.</title>
        <authorList>
            <person name="Paul S."/>
            <person name="Anderson P.J."/>
            <person name="Maynard G."/>
            <person name="Dyall-Smith M."/>
            <person name="Kudinha T."/>
        </authorList>
    </citation>
    <scope>NUCLEOTIDE SEQUENCE</scope>
    <source>
        <strain evidence="2">DSM 28324</strain>
    </source>
</reference>
<dbReference type="Proteomes" id="UP001164712">
    <property type="component" value="Chromosome"/>
</dbReference>
<dbReference type="Pfam" id="PF07722">
    <property type="entry name" value="Peptidase_C26"/>
    <property type="match status" value="1"/>
</dbReference>
<evidence type="ECO:0000256" key="1">
    <source>
        <dbReference type="SAM" id="MobiDB-lite"/>
    </source>
</evidence>
<dbReference type="InterPro" id="IPR044668">
    <property type="entry name" value="PuuD-like"/>
</dbReference>
<dbReference type="PANTHER" id="PTHR43235:SF1">
    <property type="entry name" value="GLUTAMINE AMIDOTRANSFERASE PB2B2.05-RELATED"/>
    <property type="match status" value="1"/>
</dbReference>
<protein>
    <submittedName>
        <fullName evidence="2">Gamma-glutamyl-gamma-aminobutyrate hydrolase family protein</fullName>
    </submittedName>
</protein>
<dbReference type="Gene3D" id="3.40.50.880">
    <property type="match status" value="1"/>
</dbReference>
<keyword evidence="3" id="KW-1185">Reference proteome</keyword>
<dbReference type="PANTHER" id="PTHR43235">
    <property type="entry name" value="GLUTAMINE AMIDOTRANSFERASE PB2B2.05-RELATED"/>
    <property type="match status" value="1"/>
</dbReference>
<dbReference type="InterPro" id="IPR011697">
    <property type="entry name" value="Peptidase_C26"/>
</dbReference>
<accession>A0ABY7HP83</accession>
<feature type="compositionally biased region" description="Polar residues" evidence="1">
    <location>
        <begin position="270"/>
        <end position="279"/>
    </location>
</feature>
<evidence type="ECO:0000313" key="2">
    <source>
        <dbReference type="EMBL" id="WAT01207.1"/>
    </source>
</evidence>
<proteinExistence type="predicted"/>